<evidence type="ECO:0000256" key="1">
    <source>
        <dbReference type="SAM" id="Phobius"/>
    </source>
</evidence>
<evidence type="ECO:0000313" key="2">
    <source>
        <dbReference type="EMBL" id="MFD1328378.1"/>
    </source>
</evidence>
<keyword evidence="1" id="KW-0812">Transmembrane</keyword>
<feature type="transmembrane region" description="Helical" evidence="1">
    <location>
        <begin position="137"/>
        <end position="160"/>
    </location>
</feature>
<keyword evidence="1" id="KW-0472">Membrane</keyword>
<keyword evidence="1" id="KW-1133">Transmembrane helix</keyword>
<gene>
    <name evidence="2" type="ORF">ACFQ33_10785</name>
</gene>
<sequence length="216" mass="22508">MRAATSRRVLDPVARASEVLFGLIMVLTFTLSLATAGAGRADVPAVLLGALGCNLAWAIIDAVMYLMGVHGERRLAISAIEAIRGAESPAAGRTIVAENLPPAVLPALTASDLDRIRLHLAGLPPETLETGFKGEDYLAALGVFLLVFLCLFPVAAPLLLFADLPIALRLSNIVAVAMLFLTGFAFGRQVGHPWRAGFLMVAIGVALVAVAMALGG</sequence>
<feature type="transmembrane region" description="Helical" evidence="1">
    <location>
        <begin position="20"/>
        <end position="39"/>
    </location>
</feature>
<protein>
    <submittedName>
        <fullName evidence="2">VIT family protein</fullName>
    </submittedName>
</protein>
<name>A0ABW3YWQ1_MYCRA</name>
<dbReference type="RefSeq" id="WP_374838639.1">
    <property type="nucleotide sequence ID" value="NZ_JBHEEW010000007.1"/>
</dbReference>
<accession>A0ABW3YWQ1</accession>
<keyword evidence="3" id="KW-1185">Reference proteome</keyword>
<dbReference type="EMBL" id="JBHTNF010000005">
    <property type="protein sequence ID" value="MFD1328378.1"/>
    <property type="molecule type" value="Genomic_DNA"/>
</dbReference>
<feature type="transmembrane region" description="Helical" evidence="1">
    <location>
        <begin position="45"/>
        <end position="67"/>
    </location>
</feature>
<evidence type="ECO:0000313" key="3">
    <source>
        <dbReference type="Proteomes" id="UP001597173"/>
    </source>
</evidence>
<feature type="transmembrane region" description="Helical" evidence="1">
    <location>
        <begin position="198"/>
        <end position="215"/>
    </location>
</feature>
<organism evidence="2 3">
    <name type="scientific">Mycoplana ramosa</name>
    <name type="common">Mycoplana bullata</name>
    <dbReference type="NCBI Taxonomy" id="40837"/>
    <lineage>
        <taxon>Bacteria</taxon>
        <taxon>Pseudomonadati</taxon>
        <taxon>Pseudomonadota</taxon>
        <taxon>Alphaproteobacteria</taxon>
        <taxon>Hyphomicrobiales</taxon>
        <taxon>Rhizobiaceae</taxon>
        <taxon>Mycoplana</taxon>
    </lineage>
</organism>
<comment type="caution">
    <text evidence="2">The sequence shown here is derived from an EMBL/GenBank/DDBJ whole genome shotgun (WGS) entry which is preliminary data.</text>
</comment>
<dbReference type="Proteomes" id="UP001597173">
    <property type="component" value="Unassembled WGS sequence"/>
</dbReference>
<feature type="transmembrane region" description="Helical" evidence="1">
    <location>
        <begin position="166"/>
        <end position="186"/>
    </location>
</feature>
<reference evidence="3" key="1">
    <citation type="journal article" date="2019" name="Int. J. Syst. Evol. Microbiol.">
        <title>The Global Catalogue of Microorganisms (GCM) 10K type strain sequencing project: providing services to taxonomists for standard genome sequencing and annotation.</title>
        <authorList>
            <consortium name="The Broad Institute Genomics Platform"/>
            <consortium name="The Broad Institute Genome Sequencing Center for Infectious Disease"/>
            <person name="Wu L."/>
            <person name="Ma J."/>
        </authorList>
    </citation>
    <scope>NUCLEOTIDE SEQUENCE [LARGE SCALE GENOMIC DNA]</scope>
    <source>
        <strain evidence="3">CCUG 55609</strain>
    </source>
</reference>
<proteinExistence type="predicted"/>